<protein>
    <submittedName>
        <fullName evidence="9">Membrane associated serine protease, rhomboid family</fullName>
    </submittedName>
</protein>
<evidence type="ECO:0000256" key="2">
    <source>
        <dbReference type="ARBA" id="ARBA00009045"/>
    </source>
</evidence>
<name>A0A1M7TB30_9RHOB</name>
<organism evidence="9 10">
    <name type="scientific">Oceanicella actignis</name>
    <dbReference type="NCBI Taxonomy" id="1189325"/>
    <lineage>
        <taxon>Bacteria</taxon>
        <taxon>Pseudomonadati</taxon>
        <taxon>Pseudomonadota</taxon>
        <taxon>Alphaproteobacteria</taxon>
        <taxon>Rhodobacterales</taxon>
        <taxon>Paracoccaceae</taxon>
        <taxon>Oceanicella</taxon>
    </lineage>
</organism>
<evidence type="ECO:0000256" key="6">
    <source>
        <dbReference type="ARBA" id="ARBA00023136"/>
    </source>
</evidence>
<keyword evidence="5 7" id="KW-1133">Transmembrane helix</keyword>
<dbReference type="SUPFAM" id="SSF144091">
    <property type="entry name" value="Rhomboid-like"/>
    <property type="match status" value="1"/>
</dbReference>
<dbReference type="PANTHER" id="PTHR43731:SF14">
    <property type="entry name" value="PRESENILIN-ASSOCIATED RHOMBOID-LIKE PROTEIN, MITOCHONDRIAL"/>
    <property type="match status" value="1"/>
</dbReference>
<proteinExistence type="inferred from homology"/>
<evidence type="ECO:0000259" key="8">
    <source>
        <dbReference type="Pfam" id="PF01694"/>
    </source>
</evidence>
<dbReference type="EMBL" id="FRDL01000005">
    <property type="protein sequence ID" value="SHN67934.1"/>
    <property type="molecule type" value="Genomic_DNA"/>
</dbReference>
<keyword evidence="3 7" id="KW-0812">Transmembrane</keyword>
<reference evidence="9 10" key="1">
    <citation type="submission" date="2016-12" db="EMBL/GenBank/DDBJ databases">
        <authorList>
            <person name="Song W.-J."/>
            <person name="Kurnit D.M."/>
        </authorList>
    </citation>
    <scope>NUCLEOTIDE SEQUENCE [LARGE SCALE GENOMIC DNA]</scope>
    <source>
        <strain evidence="9 10">CGMCC 1.10808</strain>
    </source>
</reference>
<dbReference type="RefSeq" id="WP_072747364.1">
    <property type="nucleotide sequence ID" value="NZ_FOHL01000005.1"/>
</dbReference>
<keyword evidence="6 7" id="KW-0472">Membrane</keyword>
<gene>
    <name evidence="9" type="ORF">SAMN05216200_105170</name>
</gene>
<dbReference type="InterPro" id="IPR035952">
    <property type="entry name" value="Rhomboid-like_sf"/>
</dbReference>
<dbReference type="AlphaFoldDB" id="A0A1M7TB30"/>
<dbReference type="STRING" id="1189325.SAMN04488119_105171"/>
<feature type="transmembrane region" description="Helical" evidence="7">
    <location>
        <begin position="170"/>
        <end position="190"/>
    </location>
</feature>
<sequence length="220" mass="23142">MFQLPTLPPLRPGQRPVLYLFAAVMAALELAFQLSDAGVLEPGLRIAAFRRFAFFDPWFDAWLAGRPAPPQTVWTLLTYAFLHGGATHFLMNCAAMLGLGLVTIRIFGAPMFPALFAVTAAGGALCFGLLSATDVPMVGASGVVFGLIGAVKYVEYIYVFGHGGGSRGAFVRSIGGLVAINLVLMVLAGGMLAWEAHLGGFLAGWAAAWAAAAVRRLRGA</sequence>
<feature type="transmembrane region" description="Helical" evidence="7">
    <location>
        <begin position="138"/>
        <end position="158"/>
    </location>
</feature>
<evidence type="ECO:0000313" key="9">
    <source>
        <dbReference type="EMBL" id="SHN67934.1"/>
    </source>
</evidence>
<keyword evidence="4" id="KW-0378">Hydrolase</keyword>
<keyword evidence="9" id="KW-0645">Protease</keyword>
<dbReference type="Pfam" id="PF01694">
    <property type="entry name" value="Rhomboid"/>
    <property type="match status" value="1"/>
</dbReference>
<dbReference type="InterPro" id="IPR022764">
    <property type="entry name" value="Peptidase_S54_rhomboid_dom"/>
</dbReference>
<evidence type="ECO:0000256" key="3">
    <source>
        <dbReference type="ARBA" id="ARBA00022692"/>
    </source>
</evidence>
<dbReference type="GO" id="GO:0006508">
    <property type="term" value="P:proteolysis"/>
    <property type="evidence" value="ECO:0007669"/>
    <property type="project" value="UniProtKB-KW"/>
</dbReference>
<evidence type="ECO:0000256" key="4">
    <source>
        <dbReference type="ARBA" id="ARBA00022801"/>
    </source>
</evidence>
<dbReference type="GO" id="GO:0004252">
    <property type="term" value="F:serine-type endopeptidase activity"/>
    <property type="evidence" value="ECO:0007669"/>
    <property type="project" value="InterPro"/>
</dbReference>
<dbReference type="PANTHER" id="PTHR43731">
    <property type="entry name" value="RHOMBOID PROTEASE"/>
    <property type="match status" value="1"/>
</dbReference>
<dbReference type="OrthoDB" id="9797190at2"/>
<feature type="transmembrane region" description="Helical" evidence="7">
    <location>
        <begin position="76"/>
        <end position="102"/>
    </location>
</feature>
<evidence type="ECO:0000256" key="1">
    <source>
        <dbReference type="ARBA" id="ARBA00004141"/>
    </source>
</evidence>
<dbReference type="InterPro" id="IPR050925">
    <property type="entry name" value="Rhomboid_protease_S54"/>
</dbReference>
<evidence type="ECO:0000256" key="5">
    <source>
        <dbReference type="ARBA" id="ARBA00022989"/>
    </source>
</evidence>
<comment type="subcellular location">
    <subcellularLocation>
        <location evidence="1">Membrane</location>
        <topology evidence="1">Multi-pass membrane protein</topology>
    </subcellularLocation>
</comment>
<keyword evidence="10" id="KW-1185">Reference proteome</keyword>
<feature type="transmembrane region" description="Helical" evidence="7">
    <location>
        <begin position="114"/>
        <end position="132"/>
    </location>
</feature>
<dbReference type="Proteomes" id="UP000184066">
    <property type="component" value="Unassembled WGS sequence"/>
</dbReference>
<evidence type="ECO:0000256" key="7">
    <source>
        <dbReference type="SAM" id="Phobius"/>
    </source>
</evidence>
<accession>A0A1M7TB30</accession>
<evidence type="ECO:0000313" key="10">
    <source>
        <dbReference type="Proteomes" id="UP000184066"/>
    </source>
</evidence>
<comment type="similarity">
    <text evidence="2">Belongs to the peptidase S54 family.</text>
</comment>
<dbReference type="Gene3D" id="1.20.1540.10">
    <property type="entry name" value="Rhomboid-like"/>
    <property type="match status" value="1"/>
</dbReference>
<dbReference type="GO" id="GO:0016020">
    <property type="term" value="C:membrane"/>
    <property type="evidence" value="ECO:0007669"/>
    <property type="project" value="UniProtKB-SubCell"/>
</dbReference>
<feature type="domain" description="Peptidase S54 rhomboid" evidence="8">
    <location>
        <begin position="71"/>
        <end position="211"/>
    </location>
</feature>